<sequence length="280" mass="31757">MDGLLNNCGSSILEAHNTRIYGNGTNTLVLSHGFGVDQTIWHFLIPVLACYFKVVVYDLAFSPNVSPKLYDPNRYNNNFNAYAQDLTCILDQLHVRKTIFIGHSMSAMVGCIAATKRPDLFQHLFLMNGSPRYLNTPMYSGGFSREDINTILTNIRQNFTGWARTLAPLAIGVNNSAAIAEFESSLIRMNPKIALDVIKTILLRDNRRVLKYVRVRSSIIQTEKDIFDPLPVAYYMKKRLGYAAHAKLIILRTSGHFPQLTAYCQVLRAIKRVLHLHDMY</sequence>
<dbReference type="PANTHER" id="PTHR43039">
    <property type="entry name" value="ESTERASE-RELATED"/>
    <property type="match status" value="1"/>
</dbReference>
<dbReference type="AlphaFoldDB" id="A0ABD3ASK3"/>
<dbReference type="GO" id="GO:0016787">
    <property type="term" value="F:hydrolase activity"/>
    <property type="evidence" value="ECO:0007669"/>
    <property type="project" value="UniProtKB-KW"/>
</dbReference>
<name>A0ABD3ASK3_9GENT</name>
<dbReference type="Gene3D" id="3.40.50.1820">
    <property type="entry name" value="alpha/beta hydrolase"/>
    <property type="match status" value="1"/>
</dbReference>
<keyword evidence="2" id="KW-0378">Hydrolase</keyword>
<comment type="caution">
    <text evidence="4">The sequence shown here is derived from an EMBL/GenBank/DDBJ whole genome shotgun (WGS) entry which is preliminary data.</text>
</comment>
<evidence type="ECO:0000313" key="5">
    <source>
        <dbReference type="Proteomes" id="UP001630127"/>
    </source>
</evidence>
<evidence type="ECO:0000259" key="3">
    <source>
        <dbReference type="Pfam" id="PF00561"/>
    </source>
</evidence>
<evidence type="ECO:0000256" key="1">
    <source>
        <dbReference type="ARBA" id="ARBA00008645"/>
    </source>
</evidence>
<evidence type="ECO:0000313" key="4">
    <source>
        <dbReference type="EMBL" id="KAL3534004.1"/>
    </source>
</evidence>
<keyword evidence="5" id="KW-1185">Reference proteome</keyword>
<dbReference type="Proteomes" id="UP001630127">
    <property type="component" value="Unassembled WGS sequence"/>
</dbReference>
<dbReference type="SUPFAM" id="SSF53474">
    <property type="entry name" value="alpha/beta-Hydrolases"/>
    <property type="match status" value="1"/>
</dbReference>
<reference evidence="4 5" key="1">
    <citation type="submission" date="2024-11" db="EMBL/GenBank/DDBJ databases">
        <title>A near-complete genome assembly of Cinchona calisaya.</title>
        <authorList>
            <person name="Lian D.C."/>
            <person name="Zhao X.W."/>
            <person name="Wei L."/>
        </authorList>
    </citation>
    <scope>NUCLEOTIDE SEQUENCE [LARGE SCALE GENOMIC DNA]</scope>
    <source>
        <tissue evidence="4">Nenye</tissue>
    </source>
</reference>
<dbReference type="Pfam" id="PF00561">
    <property type="entry name" value="Abhydrolase_1"/>
    <property type="match status" value="1"/>
</dbReference>
<feature type="domain" description="AB hydrolase-1" evidence="3">
    <location>
        <begin position="27"/>
        <end position="261"/>
    </location>
</feature>
<gene>
    <name evidence="4" type="ORF">ACH5RR_007525</name>
</gene>
<protein>
    <recommendedName>
        <fullName evidence="3">AB hydrolase-1 domain-containing protein</fullName>
    </recommendedName>
</protein>
<comment type="similarity">
    <text evidence="1">Belongs to the AB hydrolase superfamily.</text>
</comment>
<dbReference type="InterPro" id="IPR029058">
    <property type="entry name" value="AB_hydrolase_fold"/>
</dbReference>
<proteinExistence type="inferred from homology"/>
<accession>A0ABD3ASK3</accession>
<evidence type="ECO:0000256" key="2">
    <source>
        <dbReference type="ARBA" id="ARBA00022801"/>
    </source>
</evidence>
<dbReference type="EMBL" id="JBJUIK010000003">
    <property type="protein sequence ID" value="KAL3534004.1"/>
    <property type="molecule type" value="Genomic_DNA"/>
</dbReference>
<organism evidence="4 5">
    <name type="scientific">Cinchona calisaya</name>
    <dbReference type="NCBI Taxonomy" id="153742"/>
    <lineage>
        <taxon>Eukaryota</taxon>
        <taxon>Viridiplantae</taxon>
        <taxon>Streptophyta</taxon>
        <taxon>Embryophyta</taxon>
        <taxon>Tracheophyta</taxon>
        <taxon>Spermatophyta</taxon>
        <taxon>Magnoliopsida</taxon>
        <taxon>eudicotyledons</taxon>
        <taxon>Gunneridae</taxon>
        <taxon>Pentapetalae</taxon>
        <taxon>asterids</taxon>
        <taxon>lamiids</taxon>
        <taxon>Gentianales</taxon>
        <taxon>Rubiaceae</taxon>
        <taxon>Cinchonoideae</taxon>
        <taxon>Cinchoneae</taxon>
        <taxon>Cinchona</taxon>
    </lineage>
</organism>
<dbReference type="FunFam" id="3.40.50.1820:FF:000042">
    <property type="entry name" value="probable strigolactone esterase DAD2"/>
    <property type="match status" value="1"/>
</dbReference>
<dbReference type="InterPro" id="IPR000073">
    <property type="entry name" value="AB_hydrolase_1"/>
</dbReference>